<evidence type="ECO:0000313" key="9">
    <source>
        <dbReference type="Proteomes" id="UP000468735"/>
    </source>
</evidence>
<dbReference type="Gene3D" id="3.30.200.20">
    <property type="entry name" value="Phosphorylase Kinase, domain 1"/>
    <property type="match status" value="1"/>
</dbReference>
<sequence length="414" mass="43136">MQPADRPTPAFAPLEAGDPPLIGGYRVLARIGAGRVGQVYLATTQSGRWLAIKVAHSEFAGDAEFRRRLQDEVRAAQRVAHRYLATVVDAHPDGPERPWVATKHVPGPSLAYAVAEHGPLPADTVRTLVAGLARGLRKFHEAGLVHGDLKPSNVLLAADGPTLVDFGTARAAAAVQVTGSPLFMAPEQTEDHDVTPAADVFALGGLAFYAATGRSAFASGADGIASGADGIASGADDIAYDQPELAGCPSVLRGLIQRCLAPSPGDRPSVEVVLDELEHDSPGEGWLPATVAARLPLYETDPPKPTPAPLPPPHPADPPEPLVAEKATPGGVQVLPPPLARPQILPPIEAPVTRPEAAWPMQGAAPAYGTVPFQAQYQTPPVTPRRDSTGMMIAMTVLVVVGAVCSFVLLAVLL</sequence>
<accession>A0A6H9Y9T7</accession>
<evidence type="ECO:0000256" key="2">
    <source>
        <dbReference type="ARBA" id="ARBA00022741"/>
    </source>
</evidence>
<comment type="caution">
    <text evidence="8">The sequence shown here is derived from an EMBL/GenBank/DDBJ whole genome shotgun (WGS) entry which is preliminary data.</text>
</comment>
<dbReference type="AlphaFoldDB" id="A0A6H9Y9T7"/>
<keyword evidence="1" id="KW-0808">Transferase</keyword>
<dbReference type="PROSITE" id="PS50011">
    <property type="entry name" value="PROTEIN_KINASE_DOM"/>
    <property type="match status" value="1"/>
</dbReference>
<evidence type="ECO:0000256" key="4">
    <source>
        <dbReference type="ARBA" id="ARBA00022840"/>
    </source>
</evidence>
<reference evidence="8 9" key="1">
    <citation type="submission" date="2019-09" db="EMBL/GenBank/DDBJ databases">
        <title>Actinomadura physcomitrii sp. nov., a novel actinomycete isolated from moss [Physcomitrium sphaericum (Ludw) Fuernr].</title>
        <authorList>
            <person name="Zhuang X."/>
            <person name="Liu C."/>
        </authorList>
    </citation>
    <scope>NUCLEOTIDE SEQUENCE [LARGE SCALE GENOMIC DNA]</scope>
    <source>
        <strain evidence="8 9">HMC1</strain>
    </source>
</reference>
<proteinExistence type="predicted"/>
<keyword evidence="8" id="KW-0723">Serine/threonine-protein kinase</keyword>
<protein>
    <submittedName>
        <fullName evidence="8">Serine/threonine protein kinase</fullName>
    </submittedName>
</protein>
<keyword evidence="4" id="KW-0067">ATP-binding</keyword>
<keyword evidence="6" id="KW-1133">Transmembrane helix</keyword>
<dbReference type="GO" id="GO:0004674">
    <property type="term" value="F:protein serine/threonine kinase activity"/>
    <property type="evidence" value="ECO:0007669"/>
    <property type="project" value="UniProtKB-KW"/>
</dbReference>
<dbReference type="SMART" id="SM00220">
    <property type="entry name" value="S_TKc"/>
    <property type="match status" value="1"/>
</dbReference>
<evidence type="ECO:0000256" key="1">
    <source>
        <dbReference type="ARBA" id="ARBA00022679"/>
    </source>
</evidence>
<feature type="domain" description="Protein kinase" evidence="7">
    <location>
        <begin position="25"/>
        <end position="287"/>
    </location>
</feature>
<dbReference type="Pfam" id="PF00069">
    <property type="entry name" value="Pkinase"/>
    <property type="match status" value="1"/>
</dbReference>
<feature type="region of interest" description="Disordered" evidence="5">
    <location>
        <begin position="297"/>
        <end position="338"/>
    </location>
</feature>
<evidence type="ECO:0000256" key="3">
    <source>
        <dbReference type="ARBA" id="ARBA00022777"/>
    </source>
</evidence>
<dbReference type="RefSeq" id="WP_151568577.1">
    <property type="nucleotide sequence ID" value="NZ_WBMT01000026.1"/>
</dbReference>
<gene>
    <name evidence="8" type="ORF">F8566_41860</name>
</gene>
<dbReference type="Proteomes" id="UP000468735">
    <property type="component" value="Unassembled WGS sequence"/>
</dbReference>
<evidence type="ECO:0000259" key="7">
    <source>
        <dbReference type="PROSITE" id="PS50011"/>
    </source>
</evidence>
<feature type="transmembrane region" description="Helical" evidence="6">
    <location>
        <begin position="391"/>
        <end position="413"/>
    </location>
</feature>
<dbReference type="GO" id="GO:0005524">
    <property type="term" value="F:ATP binding"/>
    <property type="evidence" value="ECO:0007669"/>
    <property type="project" value="UniProtKB-KW"/>
</dbReference>
<dbReference type="SUPFAM" id="SSF56112">
    <property type="entry name" value="Protein kinase-like (PK-like)"/>
    <property type="match status" value="1"/>
</dbReference>
<keyword evidence="9" id="KW-1185">Reference proteome</keyword>
<feature type="compositionally biased region" description="Pro residues" evidence="5">
    <location>
        <begin position="303"/>
        <end position="321"/>
    </location>
</feature>
<evidence type="ECO:0000256" key="5">
    <source>
        <dbReference type="SAM" id="MobiDB-lite"/>
    </source>
</evidence>
<evidence type="ECO:0000313" key="8">
    <source>
        <dbReference type="EMBL" id="KAB2341270.1"/>
    </source>
</evidence>
<keyword evidence="3 8" id="KW-0418">Kinase</keyword>
<dbReference type="InterPro" id="IPR008271">
    <property type="entry name" value="Ser/Thr_kinase_AS"/>
</dbReference>
<dbReference type="InterPro" id="IPR011009">
    <property type="entry name" value="Kinase-like_dom_sf"/>
</dbReference>
<dbReference type="InterPro" id="IPR000719">
    <property type="entry name" value="Prot_kinase_dom"/>
</dbReference>
<dbReference type="EMBL" id="WBMT01000026">
    <property type="protein sequence ID" value="KAB2341270.1"/>
    <property type="molecule type" value="Genomic_DNA"/>
</dbReference>
<dbReference type="OrthoDB" id="9762169at2"/>
<evidence type="ECO:0000256" key="6">
    <source>
        <dbReference type="SAM" id="Phobius"/>
    </source>
</evidence>
<organism evidence="8 9">
    <name type="scientific">Actinomadura rudentiformis</name>
    <dbReference type="NCBI Taxonomy" id="359158"/>
    <lineage>
        <taxon>Bacteria</taxon>
        <taxon>Bacillati</taxon>
        <taxon>Actinomycetota</taxon>
        <taxon>Actinomycetes</taxon>
        <taxon>Streptosporangiales</taxon>
        <taxon>Thermomonosporaceae</taxon>
        <taxon>Actinomadura</taxon>
    </lineage>
</organism>
<keyword evidence="6" id="KW-0812">Transmembrane</keyword>
<name>A0A6H9Y9T7_9ACTN</name>
<keyword evidence="6" id="KW-0472">Membrane</keyword>
<keyword evidence="2" id="KW-0547">Nucleotide-binding</keyword>
<dbReference type="PANTHER" id="PTHR43289:SF34">
    <property type="entry name" value="SERINE_THREONINE-PROTEIN KINASE YBDM-RELATED"/>
    <property type="match status" value="1"/>
</dbReference>
<dbReference type="PROSITE" id="PS00108">
    <property type="entry name" value="PROTEIN_KINASE_ST"/>
    <property type="match status" value="1"/>
</dbReference>
<dbReference type="Gene3D" id="1.10.510.10">
    <property type="entry name" value="Transferase(Phosphotransferase) domain 1"/>
    <property type="match status" value="1"/>
</dbReference>
<dbReference type="PANTHER" id="PTHR43289">
    <property type="entry name" value="MITOGEN-ACTIVATED PROTEIN KINASE KINASE KINASE 20-RELATED"/>
    <property type="match status" value="1"/>
</dbReference>
<dbReference type="CDD" id="cd14014">
    <property type="entry name" value="STKc_PknB_like"/>
    <property type="match status" value="1"/>
</dbReference>